<evidence type="ECO:0000313" key="7">
    <source>
        <dbReference type="Proteomes" id="UP000032229"/>
    </source>
</evidence>
<dbReference type="Gene3D" id="1.10.760.10">
    <property type="entry name" value="Cytochrome c-like domain"/>
    <property type="match status" value="1"/>
</dbReference>
<dbReference type="InterPro" id="IPR009056">
    <property type="entry name" value="Cyt_c-like_dom"/>
</dbReference>
<dbReference type="GO" id="GO:0009055">
    <property type="term" value="F:electron transfer activity"/>
    <property type="evidence" value="ECO:0007669"/>
    <property type="project" value="InterPro"/>
</dbReference>
<gene>
    <name evidence="6" type="ORF">AW14_12950</name>
</gene>
<name>A0A0C5WNF2_9FLAO</name>
<keyword evidence="7" id="KW-1185">Reference proteome</keyword>
<organism evidence="6 7">
    <name type="scientific">Siansivirga zeaxanthinifaciens CC-SAMT-1</name>
    <dbReference type="NCBI Taxonomy" id="1454006"/>
    <lineage>
        <taxon>Bacteria</taxon>
        <taxon>Pseudomonadati</taxon>
        <taxon>Bacteroidota</taxon>
        <taxon>Flavobacteriia</taxon>
        <taxon>Flavobacteriales</taxon>
        <taxon>Flavobacteriaceae</taxon>
        <taxon>Siansivirga</taxon>
    </lineage>
</organism>
<evidence type="ECO:0000256" key="1">
    <source>
        <dbReference type="ARBA" id="ARBA00022617"/>
    </source>
</evidence>
<dbReference type="PROSITE" id="PS51007">
    <property type="entry name" value="CYTC"/>
    <property type="match status" value="1"/>
</dbReference>
<keyword evidence="3 4" id="KW-0408">Iron</keyword>
<accession>A0A0C5WNF2</accession>
<dbReference type="STRING" id="1454006.AW14_12950"/>
<dbReference type="Proteomes" id="UP000032229">
    <property type="component" value="Chromosome"/>
</dbReference>
<dbReference type="RefSeq" id="WP_052647506.1">
    <property type="nucleotide sequence ID" value="NZ_CP007202.1"/>
</dbReference>
<evidence type="ECO:0000256" key="3">
    <source>
        <dbReference type="ARBA" id="ARBA00023004"/>
    </source>
</evidence>
<dbReference type="AlphaFoldDB" id="A0A0C5WNF2"/>
<dbReference type="KEGG" id="sze:AW14_12950"/>
<dbReference type="InterPro" id="IPR036909">
    <property type="entry name" value="Cyt_c-like_dom_sf"/>
</dbReference>
<dbReference type="HOGENOM" id="CLU_149311_0_0_10"/>
<protein>
    <recommendedName>
        <fullName evidence="5">Cytochrome c domain-containing protein</fullName>
    </recommendedName>
</protein>
<dbReference type="PROSITE" id="PS51257">
    <property type="entry name" value="PROKAR_LIPOPROTEIN"/>
    <property type="match status" value="1"/>
</dbReference>
<evidence type="ECO:0000256" key="4">
    <source>
        <dbReference type="PROSITE-ProRule" id="PRU00433"/>
    </source>
</evidence>
<feature type="domain" description="Cytochrome c" evidence="5">
    <location>
        <begin position="34"/>
        <end position="131"/>
    </location>
</feature>
<evidence type="ECO:0000256" key="2">
    <source>
        <dbReference type="ARBA" id="ARBA00022723"/>
    </source>
</evidence>
<evidence type="ECO:0000259" key="5">
    <source>
        <dbReference type="PROSITE" id="PS51007"/>
    </source>
</evidence>
<evidence type="ECO:0000313" key="6">
    <source>
        <dbReference type="EMBL" id="AJR04425.1"/>
    </source>
</evidence>
<dbReference type="GO" id="GO:0046872">
    <property type="term" value="F:metal ion binding"/>
    <property type="evidence" value="ECO:0007669"/>
    <property type="project" value="UniProtKB-KW"/>
</dbReference>
<proteinExistence type="predicted"/>
<dbReference type="OrthoDB" id="1494333at2"/>
<keyword evidence="1 4" id="KW-0349">Heme</keyword>
<reference evidence="6 7" key="1">
    <citation type="submission" date="2014-02" db="EMBL/GenBank/DDBJ databases">
        <authorList>
            <person name="Young C.-C."/>
            <person name="Hameed A."/>
            <person name="Huang H.-C."/>
            <person name="Shahina M."/>
        </authorList>
    </citation>
    <scope>NUCLEOTIDE SEQUENCE [LARGE SCALE GENOMIC DNA]</scope>
    <source>
        <strain evidence="6 7">CC-SAMT-1</strain>
    </source>
</reference>
<dbReference type="EMBL" id="CP007202">
    <property type="protein sequence ID" value="AJR04425.1"/>
    <property type="molecule type" value="Genomic_DNA"/>
</dbReference>
<dbReference type="SUPFAM" id="SSF46626">
    <property type="entry name" value="Cytochrome c"/>
    <property type="match status" value="1"/>
</dbReference>
<sequence length="153" mass="17890">MKNLLILITVTTLTFSCNNSKHEHYSAFEKNLKANNHPGKKLMETNCYACHSATANEENRLAPPMIAVKMRYLKDNTTKEAFINDLKDWMKNPNAENAKMYGAVKRFGVMPKQILPDETIEKIGNYIYDYDIEKPDWFDNHYKKMHQINKNNE</sequence>
<keyword evidence="2 4" id="KW-0479">Metal-binding</keyword>
<dbReference type="Pfam" id="PF00034">
    <property type="entry name" value="Cytochrom_C"/>
    <property type="match status" value="1"/>
</dbReference>
<dbReference type="GO" id="GO:0020037">
    <property type="term" value="F:heme binding"/>
    <property type="evidence" value="ECO:0007669"/>
    <property type="project" value="InterPro"/>
</dbReference>